<dbReference type="GO" id="GO:0005829">
    <property type="term" value="C:cytosol"/>
    <property type="evidence" value="ECO:0007669"/>
    <property type="project" value="TreeGrafter"/>
</dbReference>
<dbReference type="InterPro" id="IPR009040">
    <property type="entry name" value="Ferritin-like_diiron"/>
</dbReference>
<evidence type="ECO:0000259" key="7">
    <source>
        <dbReference type="PROSITE" id="PS50905"/>
    </source>
</evidence>
<dbReference type="InterPro" id="IPR012347">
    <property type="entry name" value="Ferritin-like"/>
</dbReference>
<dbReference type="InterPro" id="IPR009078">
    <property type="entry name" value="Ferritin-like_SF"/>
</dbReference>
<dbReference type="EMBL" id="AAMD01000056">
    <property type="protein sequence ID" value="EAU66396.1"/>
    <property type="molecule type" value="Genomic_DNA"/>
</dbReference>
<dbReference type="FunFam" id="1.20.1260.10:FF:000005">
    <property type="entry name" value="Bacterioferritin"/>
    <property type="match status" value="1"/>
</dbReference>
<dbReference type="InterPro" id="IPR008331">
    <property type="entry name" value="Ferritin_DPS_dom"/>
</dbReference>
<accession>Q091J6</accession>
<dbReference type="PATRIC" id="fig|378806.16.peg.5543"/>
<dbReference type="Gene3D" id="1.20.1260.10">
    <property type="match status" value="1"/>
</dbReference>
<dbReference type="GO" id="GO:0020037">
    <property type="term" value="F:heme binding"/>
    <property type="evidence" value="ECO:0007669"/>
    <property type="project" value="TreeGrafter"/>
</dbReference>
<dbReference type="Pfam" id="PF00210">
    <property type="entry name" value="Ferritin"/>
    <property type="match status" value="1"/>
</dbReference>
<protein>
    <submittedName>
        <fullName evidence="8">Bacterioferritin</fullName>
    </submittedName>
</protein>
<name>Q091J6_STIAD</name>
<dbReference type="GO" id="GO:0006826">
    <property type="term" value="P:iron ion transport"/>
    <property type="evidence" value="ECO:0007669"/>
    <property type="project" value="InterPro"/>
</dbReference>
<dbReference type="PROSITE" id="PS50905">
    <property type="entry name" value="FERRITIN_LIKE"/>
    <property type="match status" value="1"/>
</dbReference>
<keyword evidence="5" id="KW-0408">Iron</keyword>
<proteinExistence type="inferred from homology"/>
<dbReference type="GO" id="GO:0140315">
    <property type="term" value="F:iron ion sequestering activity"/>
    <property type="evidence" value="ECO:0007669"/>
    <property type="project" value="UniProtKB-ARBA"/>
</dbReference>
<dbReference type="PANTHER" id="PTHR30295">
    <property type="entry name" value="BACTERIOFERRITIN"/>
    <property type="match status" value="1"/>
</dbReference>
<keyword evidence="4" id="KW-0479">Metal-binding</keyword>
<evidence type="ECO:0000313" key="9">
    <source>
        <dbReference type="Proteomes" id="UP000032702"/>
    </source>
</evidence>
<gene>
    <name evidence="8" type="primary">bfr</name>
    <name evidence="8" type="ORF">STIAU_8847</name>
</gene>
<dbReference type="NCBIfam" id="TIGR00754">
    <property type="entry name" value="bfr"/>
    <property type="match status" value="1"/>
</dbReference>
<dbReference type="SUPFAM" id="SSF47240">
    <property type="entry name" value="Ferritin-like"/>
    <property type="match status" value="1"/>
</dbReference>
<organism evidence="8 9">
    <name type="scientific">Stigmatella aurantiaca (strain DW4/3-1)</name>
    <dbReference type="NCBI Taxonomy" id="378806"/>
    <lineage>
        <taxon>Bacteria</taxon>
        <taxon>Pseudomonadati</taxon>
        <taxon>Myxococcota</taxon>
        <taxon>Myxococcia</taxon>
        <taxon>Myxococcales</taxon>
        <taxon>Cystobacterineae</taxon>
        <taxon>Archangiaceae</taxon>
        <taxon>Stigmatella</taxon>
    </lineage>
</organism>
<comment type="caution">
    <text evidence="8">The sequence shown here is derived from an EMBL/GenBank/DDBJ whole genome shotgun (WGS) entry which is preliminary data.</text>
</comment>
<dbReference type="CDD" id="cd00907">
    <property type="entry name" value="Bacterioferritin"/>
    <property type="match status" value="1"/>
</dbReference>
<keyword evidence="3" id="KW-0349">Heme</keyword>
<dbReference type="GO" id="GO:0006879">
    <property type="term" value="P:intracellular iron ion homeostasis"/>
    <property type="evidence" value="ECO:0007669"/>
    <property type="project" value="UniProtKB-KW"/>
</dbReference>
<keyword evidence="2" id="KW-0409">Iron storage</keyword>
<evidence type="ECO:0000313" key="8">
    <source>
        <dbReference type="EMBL" id="EAU66396.1"/>
    </source>
</evidence>
<dbReference type="PRINTS" id="PR00601">
    <property type="entry name" value="BACFERRITIN"/>
</dbReference>
<sequence>MSRPACADAGGVQVSCSRHQVSLPRGLCCPDAPVSVRGTMKGDPEVIKLLNDVLTNELTAVNEYFLHARIAENWGYDRLAKKIYDESIGEMKHADRLIKRVLFLEGLPNLQRLGKVNVGESIPEMIRLDLSLELASQKTLNEGIEECRKRSDNGSRELLERILEDTEEHIDWLEAQVELMKQVGETNYLAQQIKKES</sequence>
<evidence type="ECO:0000256" key="2">
    <source>
        <dbReference type="ARBA" id="ARBA00022434"/>
    </source>
</evidence>
<reference evidence="8 9" key="1">
    <citation type="submission" date="2006-04" db="EMBL/GenBank/DDBJ databases">
        <authorList>
            <person name="Nierman W.C."/>
        </authorList>
    </citation>
    <scope>NUCLEOTIDE SEQUENCE [LARGE SCALE GENOMIC DNA]</scope>
    <source>
        <strain evidence="8 9">DW4/3-1</strain>
    </source>
</reference>
<dbReference type="PANTHER" id="PTHR30295:SF0">
    <property type="entry name" value="BACTERIOFERRITIN"/>
    <property type="match status" value="1"/>
</dbReference>
<evidence type="ECO:0000256" key="3">
    <source>
        <dbReference type="ARBA" id="ARBA00022617"/>
    </source>
</evidence>
<evidence type="ECO:0000256" key="4">
    <source>
        <dbReference type="ARBA" id="ARBA00022723"/>
    </source>
</evidence>
<dbReference type="InterPro" id="IPR002024">
    <property type="entry name" value="Bacterioferritin"/>
</dbReference>
<evidence type="ECO:0000256" key="1">
    <source>
        <dbReference type="ARBA" id="ARBA00008093"/>
    </source>
</evidence>
<feature type="coiled-coil region" evidence="6">
    <location>
        <begin position="156"/>
        <end position="183"/>
    </location>
</feature>
<dbReference type="Proteomes" id="UP000032702">
    <property type="component" value="Unassembled WGS sequence"/>
</dbReference>
<dbReference type="GO" id="GO:0004322">
    <property type="term" value="F:ferroxidase activity"/>
    <property type="evidence" value="ECO:0007669"/>
    <property type="project" value="TreeGrafter"/>
</dbReference>
<dbReference type="GO" id="GO:0008199">
    <property type="term" value="F:ferric iron binding"/>
    <property type="evidence" value="ECO:0007669"/>
    <property type="project" value="InterPro"/>
</dbReference>
<dbReference type="AlphaFoldDB" id="Q091J6"/>
<comment type="similarity">
    <text evidence="1">Belongs to the bacterioferritin family.</text>
</comment>
<evidence type="ECO:0000256" key="5">
    <source>
        <dbReference type="ARBA" id="ARBA00023004"/>
    </source>
</evidence>
<evidence type="ECO:0000256" key="6">
    <source>
        <dbReference type="SAM" id="Coils"/>
    </source>
</evidence>
<feature type="domain" description="Ferritin-like diiron" evidence="7">
    <location>
        <begin position="40"/>
        <end position="184"/>
    </location>
</feature>
<keyword evidence="6" id="KW-0175">Coiled coil</keyword>